<feature type="transmembrane region" description="Helical" evidence="1">
    <location>
        <begin position="43"/>
        <end position="70"/>
    </location>
</feature>
<evidence type="ECO:0000256" key="1">
    <source>
        <dbReference type="SAM" id="Phobius"/>
    </source>
</evidence>
<comment type="caution">
    <text evidence="2">The sequence shown here is derived from an EMBL/GenBank/DDBJ whole genome shotgun (WGS) entry which is preliminary data.</text>
</comment>
<proteinExistence type="predicted"/>
<name>A0A9D0Z480_9FIRM</name>
<keyword evidence="1" id="KW-1133">Transmembrane helix</keyword>
<keyword evidence="1" id="KW-0812">Transmembrane</keyword>
<reference evidence="2" key="2">
    <citation type="journal article" date="2021" name="PeerJ">
        <title>Extensive microbial diversity within the chicken gut microbiome revealed by metagenomics and culture.</title>
        <authorList>
            <person name="Gilroy R."/>
            <person name="Ravi A."/>
            <person name="Getino M."/>
            <person name="Pursley I."/>
            <person name="Horton D.L."/>
            <person name="Alikhan N.F."/>
            <person name="Baker D."/>
            <person name="Gharbi K."/>
            <person name="Hall N."/>
            <person name="Watson M."/>
            <person name="Adriaenssens E.M."/>
            <person name="Foster-Nyarko E."/>
            <person name="Jarju S."/>
            <person name="Secka A."/>
            <person name="Antonio M."/>
            <person name="Oren A."/>
            <person name="Chaudhuri R.R."/>
            <person name="La Ragione R."/>
            <person name="Hildebrand F."/>
            <person name="Pallen M.J."/>
        </authorList>
    </citation>
    <scope>NUCLEOTIDE SEQUENCE</scope>
    <source>
        <strain evidence="2">13361</strain>
    </source>
</reference>
<sequence length="154" mass="17358">MAMKNEVRYIQFRTEGTAARKVASPAPFENTLKLPRRVKRKRLVVRLDPVAILGTAVALGMLIAMVVGLVRLNGAVREQEQMARYVQQLESQNSVLERTYYNNYDLEELERLATAMGLVPKAEVTQVTIPVEAPTQEPQGFFQKVADFFADLFA</sequence>
<reference evidence="2" key="1">
    <citation type="submission" date="2020-10" db="EMBL/GenBank/DDBJ databases">
        <authorList>
            <person name="Gilroy R."/>
        </authorList>
    </citation>
    <scope>NUCLEOTIDE SEQUENCE</scope>
    <source>
        <strain evidence="2">13361</strain>
    </source>
</reference>
<evidence type="ECO:0000313" key="2">
    <source>
        <dbReference type="EMBL" id="HIQ67620.1"/>
    </source>
</evidence>
<dbReference type="Proteomes" id="UP000886796">
    <property type="component" value="Unassembled WGS sequence"/>
</dbReference>
<evidence type="ECO:0000313" key="3">
    <source>
        <dbReference type="Proteomes" id="UP000886796"/>
    </source>
</evidence>
<accession>A0A9D0Z480</accession>
<dbReference type="EMBL" id="DVFK01000057">
    <property type="protein sequence ID" value="HIQ67620.1"/>
    <property type="molecule type" value="Genomic_DNA"/>
</dbReference>
<keyword evidence="1" id="KW-0472">Membrane</keyword>
<dbReference type="AlphaFoldDB" id="A0A9D0Z480"/>
<gene>
    <name evidence="2" type="ORF">IAB74_03815</name>
</gene>
<protein>
    <submittedName>
        <fullName evidence="2">Uncharacterized protein</fullName>
    </submittedName>
</protein>
<organism evidence="2 3">
    <name type="scientific">Candidatus Faecousia excrementigallinarum</name>
    <dbReference type="NCBI Taxonomy" id="2840806"/>
    <lineage>
        <taxon>Bacteria</taxon>
        <taxon>Bacillati</taxon>
        <taxon>Bacillota</taxon>
        <taxon>Clostridia</taxon>
        <taxon>Eubacteriales</taxon>
        <taxon>Oscillospiraceae</taxon>
        <taxon>Faecousia</taxon>
    </lineage>
</organism>